<evidence type="ECO:0000256" key="1">
    <source>
        <dbReference type="SAM" id="MobiDB-lite"/>
    </source>
</evidence>
<protein>
    <submittedName>
        <fullName evidence="2">Uncharacterized protein</fullName>
    </submittedName>
</protein>
<reference evidence="2 3" key="1">
    <citation type="submission" date="2021-05" db="EMBL/GenBank/DDBJ databases">
        <title>Kineosporia and Streptomyces sp. nov. two new marine actinobacteria isolated from Coral.</title>
        <authorList>
            <person name="Buangrab K."/>
            <person name="Sutthacheep M."/>
            <person name="Yeemin T."/>
            <person name="Harunari E."/>
            <person name="Igarashi Y."/>
            <person name="Kanchanasin P."/>
            <person name="Tanasupawat S."/>
            <person name="Phongsopitanun W."/>
        </authorList>
    </citation>
    <scope>NUCLEOTIDE SEQUENCE [LARGE SCALE GENOMIC DNA]</scope>
    <source>
        <strain evidence="2 3">J2-2</strain>
    </source>
</reference>
<dbReference type="Proteomes" id="UP001197247">
    <property type="component" value="Unassembled WGS sequence"/>
</dbReference>
<gene>
    <name evidence="2" type="ORF">KIH74_22480</name>
</gene>
<comment type="caution">
    <text evidence="2">The sequence shown here is derived from an EMBL/GenBank/DDBJ whole genome shotgun (WGS) entry which is preliminary data.</text>
</comment>
<evidence type="ECO:0000313" key="3">
    <source>
        <dbReference type="Proteomes" id="UP001197247"/>
    </source>
</evidence>
<dbReference type="EMBL" id="JAHBAY010000009">
    <property type="protein sequence ID" value="MBT0771724.1"/>
    <property type="molecule type" value="Genomic_DNA"/>
</dbReference>
<name>A0ABS5TKV0_9ACTN</name>
<proteinExistence type="predicted"/>
<feature type="compositionally biased region" description="Basic and acidic residues" evidence="1">
    <location>
        <begin position="1"/>
        <end position="11"/>
    </location>
</feature>
<sequence>MRWSDPHERRTALQAQHRAGRRPRAALPRRRRSAAADPSRWKGLNLLGFALTEVRERL</sequence>
<feature type="compositionally biased region" description="Basic residues" evidence="1">
    <location>
        <begin position="18"/>
        <end position="33"/>
    </location>
</feature>
<organism evidence="2 3">
    <name type="scientific">Kineosporia corallincola</name>
    <dbReference type="NCBI Taxonomy" id="2835133"/>
    <lineage>
        <taxon>Bacteria</taxon>
        <taxon>Bacillati</taxon>
        <taxon>Actinomycetota</taxon>
        <taxon>Actinomycetes</taxon>
        <taxon>Kineosporiales</taxon>
        <taxon>Kineosporiaceae</taxon>
        <taxon>Kineosporia</taxon>
    </lineage>
</organism>
<accession>A0ABS5TKV0</accession>
<feature type="region of interest" description="Disordered" evidence="1">
    <location>
        <begin position="1"/>
        <end position="37"/>
    </location>
</feature>
<keyword evidence="3" id="KW-1185">Reference proteome</keyword>
<evidence type="ECO:0000313" key="2">
    <source>
        <dbReference type="EMBL" id="MBT0771724.1"/>
    </source>
</evidence>